<evidence type="ECO:0000256" key="1">
    <source>
        <dbReference type="SAM" id="MobiDB-lite"/>
    </source>
</evidence>
<keyword evidence="4" id="KW-1185">Reference proteome</keyword>
<feature type="compositionally biased region" description="Low complexity" evidence="1">
    <location>
        <begin position="1"/>
        <end position="16"/>
    </location>
</feature>
<dbReference type="OrthoDB" id="5869010at2759"/>
<reference evidence="3 4" key="1">
    <citation type="submission" date="2013-11" db="EMBL/GenBank/DDBJ databases">
        <title>Draft genome of the bovine lungworm Dictyocaulus viviparus.</title>
        <authorList>
            <person name="Mitreva M."/>
        </authorList>
    </citation>
    <scope>NUCLEOTIDE SEQUENCE [LARGE SCALE GENOMIC DNA]</scope>
    <source>
        <strain evidence="3 4">HannoverDv2000</strain>
    </source>
</reference>
<dbReference type="EMBL" id="KN717278">
    <property type="protein sequence ID" value="KJH40376.1"/>
    <property type="molecule type" value="Genomic_DNA"/>
</dbReference>
<keyword evidence="2" id="KW-1133">Transmembrane helix</keyword>
<feature type="region of interest" description="Disordered" evidence="1">
    <location>
        <begin position="1"/>
        <end position="30"/>
    </location>
</feature>
<keyword evidence="2" id="KW-0812">Transmembrane</keyword>
<evidence type="ECO:0000256" key="2">
    <source>
        <dbReference type="SAM" id="Phobius"/>
    </source>
</evidence>
<gene>
    <name evidence="3" type="ORF">DICVIV_13671</name>
</gene>
<proteinExistence type="predicted"/>
<accession>A0A0D8XD80</accession>
<protein>
    <submittedName>
        <fullName evidence="3">Uncharacterized protein</fullName>
    </submittedName>
</protein>
<evidence type="ECO:0000313" key="3">
    <source>
        <dbReference type="EMBL" id="KJH40376.1"/>
    </source>
</evidence>
<dbReference type="AlphaFoldDB" id="A0A0D8XD80"/>
<feature type="transmembrane region" description="Helical" evidence="2">
    <location>
        <begin position="43"/>
        <end position="67"/>
    </location>
</feature>
<organism evidence="3 4">
    <name type="scientific">Dictyocaulus viviparus</name>
    <name type="common">Bovine lungworm</name>
    <dbReference type="NCBI Taxonomy" id="29172"/>
    <lineage>
        <taxon>Eukaryota</taxon>
        <taxon>Metazoa</taxon>
        <taxon>Ecdysozoa</taxon>
        <taxon>Nematoda</taxon>
        <taxon>Chromadorea</taxon>
        <taxon>Rhabditida</taxon>
        <taxon>Rhabditina</taxon>
        <taxon>Rhabditomorpha</taxon>
        <taxon>Strongyloidea</taxon>
        <taxon>Metastrongylidae</taxon>
        <taxon>Dictyocaulus</taxon>
    </lineage>
</organism>
<dbReference type="Proteomes" id="UP000053766">
    <property type="component" value="Unassembled WGS sequence"/>
</dbReference>
<reference evidence="4" key="2">
    <citation type="journal article" date="2016" name="Sci. Rep.">
        <title>Dictyocaulus viviparus genome, variome and transcriptome elucidate lungworm biology and support future intervention.</title>
        <authorList>
            <person name="McNulty S.N."/>
            <person name="Strube C."/>
            <person name="Rosa B.A."/>
            <person name="Martin J.C."/>
            <person name="Tyagi R."/>
            <person name="Choi Y.J."/>
            <person name="Wang Q."/>
            <person name="Hallsworth Pepin K."/>
            <person name="Zhang X."/>
            <person name="Ozersky P."/>
            <person name="Wilson R.K."/>
            <person name="Sternberg P.W."/>
            <person name="Gasser R.B."/>
            <person name="Mitreva M."/>
        </authorList>
    </citation>
    <scope>NUCLEOTIDE SEQUENCE [LARGE SCALE GENOMIC DNA]</scope>
    <source>
        <strain evidence="4">HannoverDv2000</strain>
    </source>
</reference>
<sequence>MVSAANDTNNSINNRNIPSYAKNPSVSSQTTPKLIEDNSTYKFYIIIFSLLLLFVLIALSICIAILVRKVKRRQKFNENGFPNPPWRLETSSQLILLEWVKVIVTKNPLVWRCSDREIIWLYDKRHPACMPYF</sequence>
<name>A0A0D8XD80_DICVI</name>
<keyword evidence="2" id="KW-0472">Membrane</keyword>
<evidence type="ECO:0000313" key="4">
    <source>
        <dbReference type="Proteomes" id="UP000053766"/>
    </source>
</evidence>